<dbReference type="Gene3D" id="3.40.50.12230">
    <property type="match status" value="1"/>
</dbReference>
<dbReference type="InterPro" id="IPR036477">
    <property type="entry name" value="Formyl_transf_N_sf"/>
</dbReference>
<comment type="catalytic activity">
    <reaction evidence="5">
        <text>L-methionyl-tRNA(fMet) + (6R)-10-formyltetrahydrofolate = N-formyl-L-methionyl-tRNA(fMet) + (6S)-5,6,7,8-tetrahydrofolate + H(+)</text>
        <dbReference type="Rhea" id="RHEA:24380"/>
        <dbReference type="Rhea" id="RHEA-COMP:9952"/>
        <dbReference type="Rhea" id="RHEA-COMP:9953"/>
        <dbReference type="ChEBI" id="CHEBI:15378"/>
        <dbReference type="ChEBI" id="CHEBI:57453"/>
        <dbReference type="ChEBI" id="CHEBI:78530"/>
        <dbReference type="ChEBI" id="CHEBI:78844"/>
        <dbReference type="ChEBI" id="CHEBI:195366"/>
        <dbReference type="EC" id="2.1.2.9"/>
    </reaction>
</comment>
<dbReference type="InterPro" id="IPR005793">
    <property type="entry name" value="Formyl_trans_C"/>
</dbReference>
<gene>
    <name evidence="5 8" type="primary">fmt</name>
    <name evidence="8" type="ORF">K8V15_04315</name>
</gene>
<dbReference type="InterPro" id="IPR005794">
    <property type="entry name" value="Fmt"/>
</dbReference>
<dbReference type="Proteomes" id="UP000712713">
    <property type="component" value="Unassembled WGS sequence"/>
</dbReference>
<accession>A0A921EP69</accession>
<dbReference type="InterPro" id="IPR044135">
    <property type="entry name" value="Met-tRNA-FMT_C"/>
</dbReference>
<comment type="function">
    <text evidence="5">Attaches a formyl group to the free amino group of methionyl-tRNA(fMet). The formyl group appears to play a dual role in the initiator identity of N-formylmethionyl-tRNA by promoting its recognition by IF2 and preventing the misappropriation of this tRNA by the elongation apparatus.</text>
</comment>
<feature type="binding site" evidence="5">
    <location>
        <begin position="109"/>
        <end position="112"/>
    </location>
    <ligand>
        <name>(6S)-5,6,7,8-tetrahydrofolate</name>
        <dbReference type="ChEBI" id="CHEBI:57453"/>
    </ligand>
</feature>
<feature type="domain" description="Formyl transferase C-terminal" evidence="7">
    <location>
        <begin position="201"/>
        <end position="295"/>
    </location>
</feature>
<proteinExistence type="inferred from homology"/>
<evidence type="ECO:0000256" key="2">
    <source>
        <dbReference type="ARBA" id="ARBA00012261"/>
    </source>
</evidence>
<evidence type="ECO:0000256" key="5">
    <source>
        <dbReference type="HAMAP-Rule" id="MF_00182"/>
    </source>
</evidence>
<dbReference type="GO" id="GO:0005829">
    <property type="term" value="C:cytosol"/>
    <property type="evidence" value="ECO:0007669"/>
    <property type="project" value="TreeGrafter"/>
</dbReference>
<dbReference type="InterPro" id="IPR011034">
    <property type="entry name" value="Formyl_transferase-like_C_sf"/>
</dbReference>
<dbReference type="InterPro" id="IPR041711">
    <property type="entry name" value="Met-tRNA-FMT_N"/>
</dbReference>
<evidence type="ECO:0000256" key="4">
    <source>
        <dbReference type="ARBA" id="ARBA00022917"/>
    </source>
</evidence>
<sequence length="302" mass="32440">MRLVFAGTPDVAVPSLEALVASSHEVVAVITRPDAPAGRGRKLTPSPVARRAEELGIEVLKPEHPREPVFQDRLRELAPDCCPVVAYGALLPQSALDIPLHGWVNLHFSLLPRWRGAAPVQRAVMAGDDEIGTACFQIVKALDAGDVYLMESRPMPDLTAGELLAELAISGADQLVRAMDLVAAGERPTPQPEEGVTIAPKLTVEEARIDWSLSASQLRNRIMGCSPDPGAWCTLDGERFKVYRVAVADTQPLEPGEVASTKRQAFVGTGEGTLELLEVQPAGKRRMPAIDWARNAAGTVLS</sequence>
<evidence type="ECO:0000256" key="3">
    <source>
        <dbReference type="ARBA" id="ARBA00022679"/>
    </source>
</evidence>
<dbReference type="PANTHER" id="PTHR11138">
    <property type="entry name" value="METHIONYL-TRNA FORMYLTRANSFERASE"/>
    <property type="match status" value="1"/>
</dbReference>
<evidence type="ECO:0000259" key="7">
    <source>
        <dbReference type="Pfam" id="PF02911"/>
    </source>
</evidence>
<evidence type="ECO:0000313" key="9">
    <source>
        <dbReference type="Proteomes" id="UP000712713"/>
    </source>
</evidence>
<dbReference type="PANTHER" id="PTHR11138:SF5">
    <property type="entry name" value="METHIONYL-TRNA FORMYLTRANSFERASE, MITOCHONDRIAL"/>
    <property type="match status" value="1"/>
</dbReference>
<evidence type="ECO:0000259" key="6">
    <source>
        <dbReference type="Pfam" id="PF00551"/>
    </source>
</evidence>
<protein>
    <recommendedName>
        <fullName evidence="2 5">Methionyl-tRNA formyltransferase</fullName>
        <ecNumber evidence="2 5">2.1.2.9</ecNumber>
    </recommendedName>
</protein>
<dbReference type="Pfam" id="PF02911">
    <property type="entry name" value="Formyl_trans_C"/>
    <property type="match status" value="1"/>
</dbReference>
<reference evidence="8" key="2">
    <citation type="submission" date="2021-09" db="EMBL/GenBank/DDBJ databases">
        <authorList>
            <person name="Gilroy R."/>
        </authorList>
    </citation>
    <scope>NUCLEOTIDE SEQUENCE</scope>
    <source>
        <strain evidence="8">ChiGjej3B3-7470</strain>
    </source>
</reference>
<dbReference type="InterPro" id="IPR002376">
    <property type="entry name" value="Formyl_transf_N"/>
</dbReference>
<dbReference type="CDD" id="cd08646">
    <property type="entry name" value="FMT_core_Met-tRNA-FMT_N"/>
    <property type="match status" value="1"/>
</dbReference>
<dbReference type="GO" id="GO:0004479">
    <property type="term" value="F:methionyl-tRNA formyltransferase activity"/>
    <property type="evidence" value="ECO:0007669"/>
    <property type="project" value="UniProtKB-UniRule"/>
</dbReference>
<evidence type="ECO:0000313" key="8">
    <source>
        <dbReference type="EMBL" id="HJE51189.1"/>
    </source>
</evidence>
<name>A0A921EP69_9ACTN</name>
<dbReference type="EMBL" id="DYZF01000103">
    <property type="protein sequence ID" value="HJE51189.1"/>
    <property type="molecule type" value="Genomic_DNA"/>
</dbReference>
<evidence type="ECO:0000256" key="1">
    <source>
        <dbReference type="ARBA" id="ARBA00010699"/>
    </source>
</evidence>
<dbReference type="Pfam" id="PF00551">
    <property type="entry name" value="Formyl_trans_N"/>
    <property type="match status" value="1"/>
</dbReference>
<organism evidence="8 9">
    <name type="scientific">Tessaracoccus flavescens</name>
    <dbReference type="NCBI Taxonomy" id="399497"/>
    <lineage>
        <taxon>Bacteria</taxon>
        <taxon>Bacillati</taxon>
        <taxon>Actinomycetota</taxon>
        <taxon>Actinomycetes</taxon>
        <taxon>Propionibacteriales</taxon>
        <taxon>Propionibacteriaceae</taxon>
        <taxon>Tessaracoccus</taxon>
    </lineage>
</organism>
<keyword evidence="3 5" id="KW-0808">Transferase</keyword>
<dbReference type="FunFam" id="3.40.50.12230:FF:000001">
    <property type="entry name" value="Methionyl-tRNA formyltransferase"/>
    <property type="match status" value="1"/>
</dbReference>
<dbReference type="NCBIfam" id="TIGR00460">
    <property type="entry name" value="fmt"/>
    <property type="match status" value="1"/>
</dbReference>
<reference evidence="8" key="1">
    <citation type="journal article" date="2021" name="PeerJ">
        <title>Extensive microbial diversity within the chicken gut microbiome revealed by metagenomics and culture.</title>
        <authorList>
            <person name="Gilroy R."/>
            <person name="Ravi A."/>
            <person name="Getino M."/>
            <person name="Pursley I."/>
            <person name="Horton D.L."/>
            <person name="Alikhan N.F."/>
            <person name="Baker D."/>
            <person name="Gharbi K."/>
            <person name="Hall N."/>
            <person name="Watson M."/>
            <person name="Adriaenssens E.M."/>
            <person name="Foster-Nyarko E."/>
            <person name="Jarju S."/>
            <person name="Secka A."/>
            <person name="Antonio M."/>
            <person name="Oren A."/>
            <person name="Chaudhuri R.R."/>
            <person name="La Ragione R."/>
            <person name="Hildebrand F."/>
            <person name="Pallen M.J."/>
        </authorList>
    </citation>
    <scope>NUCLEOTIDE SEQUENCE</scope>
    <source>
        <strain evidence="8">ChiGjej3B3-7470</strain>
    </source>
</reference>
<feature type="domain" description="Formyl transferase N-terminal" evidence="6">
    <location>
        <begin position="1"/>
        <end position="176"/>
    </location>
</feature>
<dbReference type="EC" id="2.1.2.9" evidence="2 5"/>
<comment type="caution">
    <text evidence="8">The sequence shown here is derived from an EMBL/GenBank/DDBJ whole genome shotgun (WGS) entry which is preliminary data.</text>
</comment>
<dbReference type="SUPFAM" id="SSF50486">
    <property type="entry name" value="FMT C-terminal domain-like"/>
    <property type="match status" value="1"/>
</dbReference>
<dbReference type="AlphaFoldDB" id="A0A921EP69"/>
<comment type="similarity">
    <text evidence="1 5">Belongs to the Fmt family.</text>
</comment>
<keyword evidence="4 5" id="KW-0648">Protein biosynthesis</keyword>
<dbReference type="SUPFAM" id="SSF53328">
    <property type="entry name" value="Formyltransferase"/>
    <property type="match status" value="1"/>
</dbReference>
<dbReference type="CDD" id="cd08704">
    <property type="entry name" value="Met_tRNA_FMT_C"/>
    <property type="match status" value="1"/>
</dbReference>
<dbReference type="HAMAP" id="MF_00182">
    <property type="entry name" value="Formyl_trans"/>
    <property type="match status" value="1"/>
</dbReference>